<feature type="chain" id="PRO_5002068657" evidence="1">
    <location>
        <begin position="28"/>
        <end position="237"/>
    </location>
</feature>
<evidence type="ECO:0000259" key="2">
    <source>
        <dbReference type="Pfam" id="PF13590"/>
    </source>
</evidence>
<feature type="domain" description="DUF4136" evidence="2">
    <location>
        <begin position="35"/>
        <end position="216"/>
    </location>
</feature>
<name>A0A0B2BSG6_9SPHN</name>
<dbReference type="OrthoDB" id="7501218at2"/>
<proteinExistence type="predicted"/>
<evidence type="ECO:0000256" key="1">
    <source>
        <dbReference type="SAM" id="SignalP"/>
    </source>
</evidence>
<dbReference type="EMBL" id="JTDN01000002">
    <property type="protein sequence ID" value="KHL24364.1"/>
    <property type="molecule type" value="Genomic_DNA"/>
</dbReference>
<accession>A0A0B2BSG6</accession>
<evidence type="ECO:0000313" key="4">
    <source>
        <dbReference type="Proteomes" id="UP000030988"/>
    </source>
</evidence>
<comment type="caution">
    <text evidence="3">The sequence shown here is derived from an EMBL/GenBank/DDBJ whole genome shotgun (WGS) entry which is preliminary data.</text>
</comment>
<feature type="signal peptide" evidence="1">
    <location>
        <begin position="1"/>
        <end position="27"/>
    </location>
</feature>
<reference evidence="3 4" key="1">
    <citation type="submission" date="2014-11" db="EMBL/GenBank/DDBJ databases">
        <title>Draft genome sequence of Kirrobacter mercurialis.</title>
        <authorList>
            <person name="Coil D.A."/>
            <person name="Eisen J.A."/>
        </authorList>
    </citation>
    <scope>NUCLEOTIDE SEQUENCE [LARGE SCALE GENOMIC DNA]</scope>
    <source>
        <strain evidence="3 4">Coronado</strain>
    </source>
</reference>
<keyword evidence="3" id="KW-0812">Transmembrane</keyword>
<dbReference type="Pfam" id="PF13590">
    <property type="entry name" value="DUF4136"/>
    <property type="match status" value="1"/>
</dbReference>
<dbReference type="RefSeq" id="WP_039096699.1">
    <property type="nucleotide sequence ID" value="NZ_JTDN01000002.1"/>
</dbReference>
<dbReference type="Proteomes" id="UP000030988">
    <property type="component" value="Unassembled WGS sequence"/>
</dbReference>
<protein>
    <submittedName>
        <fullName evidence="3">Lipoprotein transmembrane</fullName>
    </submittedName>
</protein>
<dbReference type="PROSITE" id="PS51257">
    <property type="entry name" value="PROKAR_LIPOPROTEIN"/>
    <property type="match status" value="1"/>
</dbReference>
<gene>
    <name evidence="3" type="ORF">PK98_09795</name>
</gene>
<dbReference type="STRING" id="1572751.PK98_09795"/>
<keyword evidence="3" id="KW-0449">Lipoprotein</keyword>
<dbReference type="InterPro" id="IPR025411">
    <property type="entry name" value="DUF4136"/>
</dbReference>
<keyword evidence="3" id="KW-0472">Membrane</keyword>
<dbReference type="Gene3D" id="3.30.160.670">
    <property type="match status" value="1"/>
</dbReference>
<evidence type="ECO:0000313" key="3">
    <source>
        <dbReference type="EMBL" id="KHL24364.1"/>
    </source>
</evidence>
<keyword evidence="4" id="KW-1185">Reference proteome</keyword>
<sequence>MSFLSKYSRTAKLATVPLLLLGVAACASPFRADVSRFQAQLPAPQGQTFAVVPEDPQLANSLEFATYSNWVAQEMQQLGYAPAPSADSATLLVRFDYGVDNGRERIRTTPGLGPWGAWGGGFGGYGGYGRFSRFGGGPWGYGWNPGFFGGGWGGGWGGGPDVRSYTVFTSGIDVKIDRVADGQRLFEGKAQAVSTSNRLQYLVPNLVEAMFTDFPGNSGETLRISIAPENQPVQRSR</sequence>
<dbReference type="AlphaFoldDB" id="A0A0B2BSG6"/>
<keyword evidence="1" id="KW-0732">Signal</keyword>
<organism evidence="3 4">
    <name type="scientific">Croceibacterium mercuriale</name>
    <dbReference type="NCBI Taxonomy" id="1572751"/>
    <lineage>
        <taxon>Bacteria</taxon>
        <taxon>Pseudomonadati</taxon>
        <taxon>Pseudomonadota</taxon>
        <taxon>Alphaproteobacteria</taxon>
        <taxon>Sphingomonadales</taxon>
        <taxon>Erythrobacteraceae</taxon>
        <taxon>Croceibacterium</taxon>
    </lineage>
</organism>